<sequence>MVVAGVTAQLDPVWPAQLPPLQVYEVAAGLQLAVRVEELPALTEAGFASRVQLGRETDTNVKVVVTFWAALMATVQLPVPEQPPPDQPAKLEPVAAAAVSVTLVPEMKLEVQVLPQLMPAGLLLTVPEPAPLVLTESK</sequence>
<reference evidence="1" key="1">
    <citation type="submission" date="2016-10" db="EMBL/GenBank/DDBJ databases">
        <title>Sequence of Gallionella enrichment culture.</title>
        <authorList>
            <person name="Poehlein A."/>
            <person name="Muehling M."/>
            <person name="Daniel R."/>
        </authorList>
    </citation>
    <scope>NUCLEOTIDE SEQUENCE</scope>
</reference>
<protein>
    <submittedName>
        <fullName evidence="1">Uncharacterized protein</fullName>
    </submittedName>
</protein>
<dbReference type="AlphaFoldDB" id="A0A1J5Q232"/>
<evidence type="ECO:0000313" key="1">
    <source>
        <dbReference type="EMBL" id="OIQ73948.1"/>
    </source>
</evidence>
<name>A0A1J5Q232_9ZZZZ</name>
<comment type="caution">
    <text evidence="1">The sequence shown here is derived from an EMBL/GenBank/DDBJ whole genome shotgun (WGS) entry which is preliminary data.</text>
</comment>
<dbReference type="EMBL" id="MLJW01002680">
    <property type="protein sequence ID" value="OIQ73948.1"/>
    <property type="molecule type" value="Genomic_DNA"/>
</dbReference>
<proteinExistence type="predicted"/>
<accession>A0A1J5Q232</accession>
<gene>
    <name evidence="1" type="ORF">GALL_444120</name>
</gene>
<organism evidence="1">
    <name type="scientific">mine drainage metagenome</name>
    <dbReference type="NCBI Taxonomy" id="410659"/>
    <lineage>
        <taxon>unclassified sequences</taxon>
        <taxon>metagenomes</taxon>
        <taxon>ecological metagenomes</taxon>
    </lineage>
</organism>